<evidence type="ECO:0000256" key="5">
    <source>
        <dbReference type="ARBA" id="ARBA00023004"/>
    </source>
</evidence>
<dbReference type="Gene3D" id="3.30.465.10">
    <property type="match status" value="1"/>
</dbReference>
<dbReference type="Pfam" id="PF03450">
    <property type="entry name" value="CO_deh_flav_C"/>
    <property type="match status" value="1"/>
</dbReference>
<dbReference type="Gene3D" id="3.10.20.30">
    <property type="match status" value="1"/>
</dbReference>
<dbReference type="InterPro" id="IPR036884">
    <property type="entry name" value="2Fe-2S-bd_dom_sf"/>
</dbReference>
<evidence type="ECO:0000256" key="4">
    <source>
        <dbReference type="ARBA" id="ARBA00023002"/>
    </source>
</evidence>
<dbReference type="Proteomes" id="UP001166251">
    <property type="component" value="Unassembled WGS sequence"/>
</dbReference>
<feature type="domain" description="FAD-binding PCMH-type" evidence="8">
    <location>
        <begin position="188"/>
        <end position="363"/>
    </location>
</feature>
<dbReference type="NCBIfam" id="TIGR02963">
    <property type="entry name" value="xanthine_xdhA"/>
    <property type="match status" value="1"/>
</dbReference>
<evidence type="ECO:0000256" key="2">
    <source>
        <dbReference type="ARBA" id="ARBA00022723"/>
    </source>
</evidence>
<evidence type="ECO:0000256" key="1">
    <source>
        <dbReference type="ARBA" id="ARBA00022630"/>
    </source>
</evidence>
<comment type="caution">
    <text evidence="9">The sequence shown here is derived from an EMBL/GenBank/DDBJ whole genome shotgun (WGS) entry which is preliminary data.</text>
</comment>
<dbReference type="Pfam" id="PF00941">
    <property type="entry name" value="FAD_binding_5"/>
    <property type="match status" value="1"/>
</dbReference>
<keyword evidence="3" id="KW-0274">FAD</keyword>
<keyword evidence="1" id="KW-0285">Flavoprotein</keyword>
<dbReference type="PANTHER" id="PTHR45444:SF3">
    <property type="entry name" value="XANTHINE DEHYDROGENASE"/>
    <property type="match status" value="1"/>
</dbReference>
<name>A0ABS7EBV0_9GAMM</name>
<dbReference type="InterPro" id="IPR016169">
    <property type="entry name" value="FAD-bd_PCMH_sub2"/>
</dbReference>
<dbReference type="PROSITE" id="PS51085">
    <property type="entry name" value="2FE2S_FER_2"/>
    <property type="match status" value="1"/>
</dbReference>
<proteinExistence type="predicted"/>
<keyword evidence="5" id="KW-0408">Iron</keyword>
<dbReference type="Gene3D" id="1.10.150.120">
    <property type="entry name" value="[2Fe-2S]-binding domain"/>
    <property type="match status" value="1"/>
</dbReference>
<evidence type="ECO:0000313" key="9">
    <source>
        <dbReference type="EMBL" id="MBW8189799.1"/>
    </source>
</evidence>
<dbReference type="SUPFAM" id="SSF54292">
    <property type="entry name" value="2Fe-2S ferredoxin-like"/>
    <property type="match status" value="1"/>
</dbReference>
<dbReference type="InterPro" id="IPR005107">
    <property type="entry name" value="CO_DH_flav_C"/>
</dbReference>
<dbReference type="InterPro" id="IPR036318">
    <property type="entry name" value="FAD-bd_PCMH-like_sf"/>
</dbReference>
<dbReference type="InterPro" id="IPR006058">
    <property type="entry name" value="2Fe2S_fd_BS"/>
</dbReference>
<dbReference type="InterPro" id="IPR036683">
    <property type="entry name" value="CO_DH_flav_C_dom_sf"/>
</dbReference>
<dbReference type="InterPro" id="IPR002346">
    <property type="entry name" value="Mopterin_DH_FAD-bd"/>
</dbReference>
<dbReference type="Pfam" id="PF01799">
    <property type="entry name" value="Fer2_2"/>
    <property type="match status" value="1"/>
</dbReference>
<dbReference type="SUPFAM" id="SSF55447">
    <property type="entry name" value="CO dehydrogenase flavoprotein C-terminal domain-like"/>
    <property type="match status" value="1"/>
</dbReference>
<accession>A0ABS7EBV0</accession>
<dbReference type="EC" id="1.17.1.4" evidence="9"/>
<dbReference type="InterPro" id="IPR012675">
    <property type="entry name" value="Beta-grasp_dom_sf"/>
</dbReference>
<evidence type="ECO:0000256" key="6">
    <source>
        <dbReference type="ARBA" id="ARBA00023075"/>
    </source>
</evidence>
<feature type="domain" description="2Fe-2S ferredoxin-type" evidence="7">
    <location>
        <begin position="1"/>
        <end position="83"/>
    </location>
</feature>
<evidence type="ECO:0000313" key="10">
    <source>
        <dbReference type="Proteomes" id="UP001166251"/>
    </source>
</evidence>
<dbReference type="InterPro" id="IPR036010">
    <property type="entry name" value="2Fe-2S_ferredoxin-like_sf"/>
</dbReference>
<dbReference type="InterPro" id="IPR002888">
    <property type="entry name" value="2Fe-2S-bd"/>
</dbReference>
<dbReference type="InterPro" id="IPR001041">
    <property type="entry name" value="2Fe-2S_ferredoxin-type"/>
</dbReference>
<dbReference type="Pfam" id="PF00111">
    <property type="entry name" value="Fer2"/>
    <property type="match status" value="1"/>
</dbReference>
<keyword evidence="2" id="KW-0479">Metal-binding</keyword>
<dbReference type="PROSITE" id="PS51387">
    <property type="entry name" value="FAD_PCMH"/>
    <property type="match status" value="1"/>
</dbReference>
<evidence type="ECO:0000259" key="7">
    <source>
        <dbReference type="PROSITE" id="PS51085"/>
    </source>
</evidence>
<dbReference type="SMART" id="SM01092">
    <property type="entry name" value="CO_deh_flav_C"/>
    <property type="match status" value="1"/>
</dbReference>
<dbReference type="PIRSF" id="PIRSF036557">
    <property type="entry name" value="XdhA_RC"/>
    <property type="match status" value="1"/>
</dbReference>
<evidence type="ECO:0000256" key="3">
    <source>
        <dbReference type="ARBA" id="ARBA00022827"/>
    </source>
</evidence>
<dbReference type="InterPro" id="IPR016166">
    <property type="entry name" value="FAD-bd_PCMH"/>
</dbReference>
<dbReference type="PROSITE" id="PS00197">
    <property type="entry name" value="2FE2S_FER_1"/>
    <property type="match status" value="1"/>
</dbReference>
<dbReference type="Gene3D" id="3.30.43.10">
    <property type="entry name" value="Uridine Diphospho-n-acetylenolpyruvylglucosamine Reductase, domain 2"/>
    <property type="match status" value="1"/>
</dbReference>
<dbReference type="InterPro" id="IPR014307">
    <property type="entry name" value="Xanthine_DH_ssu"/>
</dbReference>
<dbReference type="EMBL" id="JAHZSS010000002">
    <property type="protein sequence ID" value="MBW8189799.1"/>
    <property type="molecule type" value="Genomic_DNA"/>
</dbReference>
<gene>
    <name evidence="9" type="primary">xdhA</name>
    <name evidence="9" type="ORF">K0504_02030</name>
</gene>
<reference evidence="9" key="1">
    <citation type="submission" date="2021-07" db="EMBL/GenBank/DDBJ databases">
        <title>Neiella marina sp. nov., isolated from the intestinal content of sea cucumber Apostichopus japonicus.</title>
        <authorList>
            <person name="Bai X."/>
        </authorList>
    </citation>
    <scope>NUCLEOTIDE SEQUENCE</scope>
    <source>
        <strain evidence="9">126</strain>
    </source>
</reference>
<dbReference type="InterPro" id="IPR016167">
    <property type="entry name" value="FAD-bd_PCMH_sub1"/>
</dbReference>
<keyword evidence="6" id="KW-0830">Ubiquinone</keyword>
<dbReference type="SUPFAM" id="SSF47741">
    <property type="entry name" value="CO dehydrogenase ISP C-domain like"/>
    <property type="match status" value="1"/>
</dbReference>
<keyword evidence="10" id="KW-1185">Reference proteome</keyword>
<organism evidence="9 10">
    <name type="scientific">Neiella holothuriorum</name>
    <dbReference type="NCBI Taxonomy" id="2870530"/>
    <lineage>
        <taxon>Bacteria</taxon>
        <taxon>Pseudomonadati</taxon>
        <taxon>Pseudomonadota</taxon>
        <taxon>Gammaproteobacteria</taxon>
        <taxon>Alteromonadales</taxon>
        <taxon>Echinimonadaceae</taxon>
        <taxon>Neiella</taxon>
    </lineage>
</organism>
<dbReference type="InterPro" id="IPR016208">
    <property type="entry name" value="Ald_Oxase/xanthine_DH-like"/>
</dbReference>
<dbReference type="GO" id="GO:0004854">
    <property type="term" value="F:xanthine dehydrogenase activity"/>
    <property type="evidence" value="ECO:0007669"/>
    <property type="project" value="UniProtKB-EC"/>
</dbReference>
<protein>
    <submittedName>
        <fullName evidence="9">Xanthine dehydrogenase small subunit</fullName>
        <ecNumber evidence="9">1.17.1.4</ecNumber>
    </submittedName>
</protein>
<dbReference type="PANTHER" id="PTHR45444">
    <property type="entry name" value="XANTHINE DEHYDROGENASE"/>
    <property type="match status" value="1"/>
</dbReference>
<keyword evidence="4 9" id="KW-0560">Oxidoreductase</keyword>
<evidence type="ECO:0000259" key="8">
    <source>
        <dbReference type="PROSITE" id="PS51387"/>
    </source>
</evidence>
<sequence length="481" mass="51319">MALYVNDQAIDISQLPADTSLLQLLRQQQLTGTKEGCASGDCGACTVMVIDGCHKTPNVKAINSCICPVSSLQNQQVVTVEGLSQGPASELHPTQQAMVECHGSQCGFCTPGFVMSIAALKAKRPDLASAPLEQQRQAVLDAISGNLCRCTGYRPIVAAGCQSLEKPAQPFNFVHGNDSSAPCSSTTSVQKADQTYLQPNSEVALQQAMTNYPSARLIAGGTDLMLEVTQQFQPIEQLIDISQVAELTQTTFGDDTILIGAAVTYTELEQQFAELAPEFVALLHRLGSRQIRNRGTLGGNICNASPIADTPPVLLALNAQLHLVNAAGQRRQLPLSEFYLGYKQTAMAADEYLAAIEVRRAALNQPIRLYKVSKRYEDDISAVMAAFSLTPEGQLTIAFGGMAATPIRAVITEKSLQLGADGQFDPSMVTAATVTLANEFSPLSDVRASADYRTQVAANLLKKACLELCQPALAIGVFAHA</sequence>
<dbReference type="RefSeq" id="WP_220102489.1">
    <property type="nucleotide sequence ID" value="NZ_JAHZSS010000002.1"/>
</dbReference>
<dbReference type="InterPro" id="IPR012175">
    <property type="entry name" value="Xanth_DH_ssu_bac"/>
</dbReference>
<dbReference type="SUPFAM" id="SSF56176">
    <property type="entry name" value="FAD-binding/transporter-associated domain-like"/>
    <property type="match status" value="1"/>
</dbReference>
<dbReference type="Gene3D" id="3.30.390.50">
    <property type="entry name" value="CO dehydrogenase flavoprotein, C-terminal domain"/>
    <property type="match status" value="1"/>
</dbReference>